<keyword evidence="2 5" id="KW-0812">Transmembrane</keyword>
<evidence type="ECO:0000313" key="8">
    <source>
        <dbReference type="Proteomes" id="UP000245080"/>
    </source>
</evidence>
<gene>
    <name evidence="7" type="ORF">DCM90_06125</name>
</gene>
<dbReference type="InterPro" id="IPR013525">
    <property type="entry name" value="ABC2_TM"/>
</dbReference>
<name>A0A2V1MZT2_9LACO</name>
<dbReference type="PANTHER" id="PTHR43027">
    <property type="entry name" value="DOXORUBICIN RESISTANCE ABC TRANSPORTER PERMEASE PROTEIN DRRC-RELATED"/>
    <property type="match status" value="1"/>
</dbReference>
<keyword evidence="3 5" id="KW-1133">Transmembrane helix</keyword>
<keyword evidence="4 5" id="KW-0472">Membrane</keyword>
<evidence type="ECO:0000256" key="2">
    <source>
        <dbReference type="ARBA" id="ARBA00022692"/>
    </source>
</evidence>
<evidence type="ECO:0000256" key="5">
    <source>
        <dbReference type="SAM" id="Phobius"/>
    </source>
</evidence>
<dbReference type="AlphaFoldDB" id="A0A2V1MZT2"/>
<dbReference type="InterPro" id="IPR000412">
    <property type="entry name" value="ABC_2_transport"/>
</dbReference>
<evidence type="ECO:0000256" key="4">
    <source>
        <dbReference type="ARBA" id="ARBA00023136"/>
    </source>
</evidence>
<reference evidence="7 8" key="1">
    <citation type="journal article" date="2018" name="Int. J. Syst. Evol. Microbiol.">
        <title>Lactobacillus bambusae sp. nov., isolated from a traditional fermented Ma-bamboo shoots of Taiwan.</title>
        <authorList>
            <person name="Wang L.-T."/>
        </authorList>
    </citation>
    <scope>NUCLEOTIDE SEQUENCE [LARGE SCALE GENOMIC DNA]</scope>
    <source>
        <strain evidence="7 8">BS-W1</strain>
    </source>
</reference>
<dbReference type="InterPro" id="IPR052902">
    <property type="entry name" value="ABC-2_transporter"/>
</dbReference>
<dbReference type="GO" id="GO:0043190">
    <property type="term" value="C:ATP-binding cassette (ABC) transporter complex"/>
    <property type="evidence" value="ECO:0007669"/>
    <property type="project" value="InterPro"/>
</dbReference>
<feature type="transmembrane region" description="Helical" evidence="5">
    <location>
        <begin position="54"/>
        <end position="77"/>
    </location>
</feature>
<dbReference type="PANTHER" id="PTHR43027:SF1">
    <property type="entry name" value="DOXORUBICIN RESISTANCE ABC TRANSPORTER PERMEASE PROTEIN DRRC-RELATED"/>
    <property type="match status" value="1"/>
</dbReference>
<accession>A0A2V1MZT2</accession>
<feature type="transmembrane region" description="Helical" evidence="5">
    <location>
        <begin position="165"/>
        <end position="186"/>
    </location>
</feature>
<dbReference type="GO" id="GO:0140359">
    <property type="term" value="F:ABC-type transporter activity"/>
    <property type="evidence" value="ECO:0007669"/>
    <property type="project" value="InterPro"/>
</dbReference>
<dbReference type="Pfam" id="PF12698">
    <property type="entry name" value="ABC2_membrane_3"/>
    <property type="match status" value="1"/>
</dbReference>
<proteinExistence type="predicted"/>
<comment type="subcellular location">
    <subcellularLocation>
        <location evidence="1">Membrane</location>
        <topology evidence="1">Multi-pass membrane protein</topology>
    </subcellularLocation>
</comment>
<feature type="transmembrane region" description="Helical" evidence="5">
    <location>
        <begin position="98"/>
        <end position="123"/>
    </location>
</feature>
<evidence type="ECO:0000313" key="7">
    <source>
        <dbReference type="EMBL" id="PWG00499.1"/>
    </source>
</evidence>
<comment type="caution">
    <text evidence="7">The sequence shown here is derived from an EMBL/GenBank/DDBJ whole genome shotgun (WGS) entry which is preliminary data.</text>
</comment>
<keyword evidence="8" id="KW-1185">Reference proteome</keyword>
<feature type="transmembrane region" description="Helical" evidence="5">
    <location>
        <begin position="135"/>
        <end position="158"/>
    </location>
</feature>
<dbReference type="RefSeq" id="WP_109250445.1">
    <property type="nucleotide sequence ID" value="NZ_QCXQ01000002.1"/>
</dbReference>
<feature type="domain" description="ABC-2 type transporter transmembrane" evidence="6">
    <location>
        <begin position="46"/>
        <end position="240"/>
    </location>
</feature>
<evidence type="ECO:0000256" key="3">
    <source>
        <dbReference type="ARBA" id="ARBA00022989"/>
    </source>
</evidence>
<evidence type="ECO:0000259" key="6">
    <source>
        <dbReference type="Pfam" id="PF12698"/>
    </source>
</evidence>
<feature type="transmembrane region" description="Helical" evidence="5">
    <location>
        <begin position="21"/>
        <end position="42"/>
    </location>
</feature>
<protein>
    <submittedName>
        <fullName evidence="7">Multidrug ABC transporter permease</fullName>
    </submittedName>
</protein>
<dbReference type="OrthoDB" id="63188at2"/>
<dbReference type="Proteomes" id="UP000245080">
    <property type="component" value="Unassembled WGS sequence"/>
</dbReference>
<sequence>MKRLKQEFSFDGKRLVLRNGSFLFFSLLMPAGFYLLFTKILITGDQSQMSHFYLSYMGNMIVYSGLINGLFSIASVLMHDRKAGFTQLLSQSPSGLGIYYTIIFCWALLMNLAAVILIGVLAVTVNQVSLSVGDWLAIGSLSLLGQLPILGVSALISFVSREETLSLLSNLITFPLAIISGLWWPISMLPTWVQHIGKWLPPYFTNQLLNAVADNGTLSMSYIWGLLGWFLLIIGILYSVLRIKMKWGGVLGKA</sequence>
<dbReference type="PIRSF" id="PIRSF006648">
    <property type="entry name" value="DrrB"/>
    <property type="match status" value="1"/>
</dbReference>
<feature type="transmembrane region" description="Helical" evidence="5">
    <location>
        <begin position="222"/>
        <end position="241"/>
    </location>
</feature>
<evidence type="ECO:0000256" key="1">
    <source>
        <dbReference type="ARBA" id="ARBA00004141"/>
    </source>
</evidence>
<organism evidence="7 8">
    <name type="scientific">Levilactobacillus bambusae</name>
    <dbReference type="NCBI Taxonomy" id="2024736"/>
    <lineage>
        <taxon>Bacteria</taxon>
        <taxon>Bacillati</taxon>
        <taxon>Bacillota</taxon>
        <taxon>Bacilli</taxon>
        <taxon>Lactobacillales</taxon>
        <taxon>Lactobacillaceae</taxon>
        <taxon>Levilactobacillus</taxon>
    </lineage>
</organism>
<dbReference type="EMBL" id="QCXQ01000002">
    <property type="protein sequence ID" value="PWG00499.1"/>
    <property type="molecule type" value="Genomic_DNA"/>
</dbReference>